<dbReference type="PANTHER" id="PTHR45623:SF14">
    <property type="entry name" value="CHROMODOMAIN-HELICASE-DNA-BINDING PROTEIN 1"/>
    <property type="match status" value="1"/>
</dbReference>
<organism evidence="4 5">
    <name type="scientific">Trifolium medium</name>
    <dbReference type="NCBI Taxonomy" id="97028"/>
    <lineage>
        <taxon>Eukaryota</taxon>
        <taxon>Viridiplantae</taxon>
        <taxon>Streptophyta</taxon>
        <taxon>Embryophyta</taxon>
        <taxon>Tracheophyta</taxon>
        <taxon>Spermatophyta</taxon>
        <taxon>Magnoliopsida</taxon>
        <taxon>eudicotyledons</taxon>
        <taxon>Gunneridae</taxon>
        <taxon>Pentapetalae</taxon>
        <taxon>rosids</taxon>
        <taxon>fabids</taxon>
        <taxon>Fabales</taxon>
        <taxon>Fabaceae</taxon>
        <taxon>Papilionoideae</taxon>
        <taxon>50 kb inversion clade</taxon>
        <taxon>NPAAA clade</taxon>
        <taxon>Hologalegina</taxon>
        <taxon>IRL clade</taxon>
        <taxon>Trifolieae</taxon>
        <taxon>Trifolium</taxon>
    </lineage>
</organism>
<dbReference type="GO" id="GO:0004386">
    <property type="term" value="F:helicase activity"/>
    <property type="evidence" value="ECO:0007669"/>
    <property type="project" value="UniProtKB-KW"/>
</dbReference>
<dbReference type="GO" id="GO:0042393">
    <property type="term" value="F:histone binding"/>
    <property type="evidence" value="ECO:0007669"/>
    <property type="project" value="TreeGrafter"/>
</dbReference>
<dbReference type="PANTHER" id="PTHR45623">
    <property type="entry name" value="CHROMODOMAIN-HELICASE-DNA-BINDING PROTEIN 3-RELATED-RELATED"/>
    <property type="match status" value="1"/>
</dbReference>
<proteinExistence type="predicted"/>
<dbReference type="GO" id="GO:0003677">
    <property type="term" value="F:DNA binding"/>
    <property type="evidence" value="ECO:0007669"/>
    <property type="project" value="UniProtKB-KW"/>
</dbReference>
<keyword evidence="4" id="KW-0347">Helicase</keyword>
<keyword evidence="4" id="KW-0067">ATP-binding</keyword>
<gene>
    <name evidence="4" type="ORF">A2U01_0008743</name>
</gene>
<evidence type="ECO:0000313" key="5">
    <source>
        <dbReference type="Proteomes" id="UP000265520"/>
    </source>
</evidence>
<feature type="domain" description="ATP-dependent helicase CHD1-2/hrp3 HTH" evidence="3">
    <location>
        <begin position="88"/>
        <end position="171"/>
    </location>
</feature>
<keyword evidence="1 4" id="KW-0238">DNA-binding</keyword>
<dbReference type="GO" id="GO:0003682">
    <property type="term" value="F:chromatin binding"/>
    <property type="evidence" value="ECO:0007669"/>
    <property type="project" value="TreeGrafter"/>
</dbReference>
<feature type="non-terminal residue" evidence="4">
    <location>
        <position position="1"/>
    </location>
</feature>
<evidence type="ECO:0000313" key="4">
    <source>
        <dbReference type="EMBL" id="MCH87862.1"/>
    </source>
</evidence>
<dbReference type="Pfam" id="PF23588">
    <property type="entry name" value="HTH_CHD1_Hrp3"/>
    <property type="match status" value="1"/>
</dbReference>
<protein>
    <submittedName>
        <fullName evidence="4">Chromodomain-helicase-DNA-binding protein 2-like</fullName>
    </submittedName>
</protein>
<evidence type="ECO:0000259" key="3">
    <source>
        <dbReference type="Pfam" id="PF23588"/>
    </source>
</evidence>
<reference evidence="4 5" key="1">
    <citation type="journal article" date="2018" name="Front. Plant Sci.">
        <title>Red Clover (Trifolium pratense) and Zigzag Clover (T. medium) - A Picture of Genomic Similarities and Differences.</title>
        <authorList>
            <person name="Dluhosova J."/>
            <person name="Istvanek J."/>
            <person name="Nedelnik J."/>
            <person name="Repkova J."/>
        </authorList>
    </citation>
    <scope>NUCLEOTIDE SEQUENCE [LARGE SCALE GENOMIC DNA]</scope>
    <source>
        <strain evidence="5">cv. 10/8</strain>
        <tissue evidence="4">Leaf</tissue>
    </source>
</reference>
<dbReference type="GO" id="GO:0016887">
    <property type="term" value="F:ATP hydrolysis activity"/>
    <property type="evidence" value="ECO:0007669"/>
    <property type="project" value="TreeGrafter"/>
</dbReference>
<comment type="caution">
    <text evidence="4">The sequence shown here is derived from an EMBL/GenBank/DDBJ whole genome shotgun (WGS) entry which is preliminary data.</text>
</comment>
<evidence type="ECO:0000256" key="2">
    <source>
        <dbReference type="ARBA" id="ARBA00023242"/>
    </source>
</evidence>
<accession>A0A392MK36</accession>
<keyword evidence="4" id="KW-0547">Nucleotide-binding</keyword>
<sequence>VMKFGNENQIDLIAADVGGAVVAAPPEAQIELFNALIDGCSEAAEIENLDLKGPVLDFFGVPVKANDLLTRVQELQLLAKRISRYEDPIAQFRVLSYLKPSNWSKGCGWNQIDDARLLLGIHYHGFGNWEMIRLDERLGLMKKIAPVELQNHETFLPRAPNLRDRANALLEQVCPLHEF</sequence>
<dbReference type="InterPro" id="IPR056302">
    <property type="entry name" value="CHD1-2/Hrp3_HTH"/>
</dbReference>
<evidence type="ECO:0000256" key="1">
    <source>
        <dbReference type="ARBA" id="ARBA00023125"/>
    </source>
</evidence>
<keyword evidence="2" id="KW-0539">Nucleus</keyword>
<dbReference type="Proteomes" id="UP000265520">
    <property type="component" value="Unassembled WGS sequence"/>
</dbReference>
<keyword evidence="5" id="KW-1185">Reference proteome</keyword>
<dbReference type="EMBL" id="LXQA010013062">
    <property type="protein sequence ID" value="MCH87862.1"/>
    <property type="molecule type" value="Genomic_DNA"/>
</dbReference>
<name>A0A392MK36_9FABA</name>
<dbReference type="GO" id="GO:0000785">
    <property type="term" value="C:chromatin"/>
    <property type="evidence" value="ECO:0007669"/>
    <property type="project" value="TreeGrafter"/>
</dbReference>
<dbReference type="GO" id="GO:0005634">
    <property type="term" value="C:nucleus"/>
    <property type="evidence" value="ECO:0007669"/>
    <property type="project" value="TreeGrafter"/>
</dbReference>
<dbReference type="AlphaFoldDB" id="A0A392MK36"/>
<dbReference type="GO" id="GO:0034728">
    <property type="term" value="P:nucleosome organization"/>
    <property type="evidence" value="ECO:0007669"/>
    <property type="project" value="TreeGrafter"/>
</dbReference>
<dbReference type="GO" id="GO:0140658">
    <property type="term" value="F:ATP-dependent chromatin remodeler activity"/>
    <property type="evidence" value="ECO:0007669"/>
    <property type="project" value="TreeGrafter"/>
</dbReference>
<dbReference type="Gene3D" id="1.10.10.60">
    <property type="entry name" value="Homeodomain-like"/>
    <property type="match status" value="1"/>
</dbReference>
<keyword evidence="4" id="KW-0378">Hydrolase</keyword>